<dbReference type="AlphaFoldDB" id="A0A7M7GMJ8"/>
<protein>
    <submittedName>
        <fullName evidence="2">Uncharacterized protein</fullName>
    </submittedName>
</protein>
<dbReference type="Proteomes" id="UP000002358">
    <property type="component" value="Chromosome 2"/>
</dbReference>
<sequence>MVFVLFRINSRSRRRQHTVHLDTCCLFQLQSLFRITTIDMKFAAVCLIFVIFVTLRETAAQSQKSFWSRLFDLGPEEESLLLDRARTVLARVVLEIPQSGLELPRRINQTTPTPDRHTELLPENSLSAQTTSTYSELSDESDILSGR</sequence>
<keyword evidence="3" id="KW-1185">Reference proteome</keyword>
<evidence type="ECO:0000313" key="2">
    <source>
        <dbReference type="EnsemblMetazoa" id="XP_003427134"/>
    </source>
</evidence>
<feature type="compositionally biased region" description="Polar residues" evidence="1">
    <location>
        <begin position="124"/>
        <end position="136"/>
    </location>
</feature>
<dbReference type="EnsemblMetazoa" id="XM_003427086">
    <property type="protein sequence ID" value="XP_003427134"/>
    <property type="gene ID" value="LOC100679693"/>
</dbReference>
<dbReference type="KEGG" id="nvi:100679693"/>
<feature type="region of interest" description="Disordered" evidence="1">
    <location>
        <begin position="104"/>
        <end position="147"/>
    </location>
</feature>
<proteinExistence type="predicted"/>
<accession>A0A7M7GMJ8</accession>
<reference evidence="2" key="1">
    <citation type="submission" date="2021-01" db="UniProtKB">
        <authorList>
            <consortium name="EnsemblMetazoa"/>
        </authorList>
    </citation>
    <scope>IDENTIFICATION</scope>
</reference>
<dbReference type="RefSeq" id="XP_003427134.2">
    <property type="nucleotide sequence ID" value="XM_003427086.4"/>
</dbReference>
<evidence type="ECO:0000256" key="1">
    <source>
        <dbReference type="SAM" id="MobiDB-lite"/>
    </source>
</evidence>
<name>A0A7M7GMJ8_NASVI</name>
<dbReference type="InParanoid" id="A0A7M7GMJ8"/>
<dbReference type="GeneID" id="100679693"/>
<evidence type="ECO:0000313" key="3">
    <source>
        <dbReference type="Proteomes" id="UP000002358"/>
    </source>
</evidence>
<feature type="compositionally biased region" description="Acidic residues" evidence="1">
    <location>
        <begin position="137"/>
        <end position="147"/>
    </location>
</feature>
<organism evidence="2 3">
    <name type="scientific">Nasonia vitripennis</name>
    <name type="common">Parasitic wasp</name>
    <dbReference type="NCBI Taxonomy" id="7425"/>
    <lineage>
        <taxon>Eukaryota</taxon>
        <taxon>Metazoa</taxon>
        <taxon>Ecdysozoa</taxon>
        <taxon>Arthropoda</taxon>
        <taxon>Hexapoda</taxon>
        <taxon>Insecta</taxon>
        <taxon>Pterygota</taxon>
        <taxon>Neoptera</taxon>
        <taxon>Endopterygota</taxon>
        <taxon>Hymenoptera</taxon>
        <taxon>Apocrita</taxon>
        <taxon>Proctotrupomorpha</taxon>
        <taxon>Chalcidoidea</taxon>
        <taxon>Pteromalidae</taxon>
        <taxon>Pteromalinae</taxon>
        <taxon>Nasonia</taxon>
    </lineage>
</organism>